<keyword evidence="7" id="KW-0804">Transcription</keyword>
<accession>A0A8C0JG53</accession>
<proteinExistence type="inferred from homology"/>
<keyword evidence="8 9" id="KW-0539">Nucleus</keyword>
<evidence type="ECO:0000256" key="9">
    <source>
        <dbReference type="RuleBase" id="RU004019"/>
    </source>
</evidence>
<dbReference type="InterPro" id="IPR022084">
    <property type="entry name" value="TF_Elf_N"/>
</dbReference>
<dbReference type="Ensembl" id="ENSCABT00000033738.1">
    <property type="protein sequence ID" value="ENSCABP00000030781.1"/>
    <property type="gene ID" value="ENSCABG00000022502.1"/>
</dbReference>
<feature type="region of interest" description="Disordered" evidence="10">
    <location>
        <begin position="475"/>
        <end position="505"/>
    </location>
</feature>
<dbReference type="GO" id="GO:0016605">
    <property type="term" value="C:PML body"/>
    <property type="evidence" value="ECO:0007669"/>
    <property type="project" value="Ensembl"/>
</dbReference>
<comment type="similarity">
    <text evidence="2 9">Belongs to the ETS family.</text>
</comment>
<evidence type="ECO:0000256" key="4">
    <source>
        <dbReference type="ARBA" id="ARBA00023015"/>
    </source>
</evidence>
<organism evidence="12 13">
    <name type="scientific">Chelonoidis abingdonii</name>
    <name type="common">Abingdon island giant tortoise</name>
    <name type="synonym">Testudo abingdonii</name>
    <dbReference type="NCBI Taxonomy" id="106734"/>
    <lineage>
        <taxon>Eukaryota</taxon>
        <taxon>Metazoa</taxon>
        <taxon>Chordata</taxon>
        <taxon>Craniata</taxon>
        <taxon>Vertebrata</taxon>
        <taxon>Euteleostomi</taxon>
        <taxon>Archelosauria</taxon>
        <taxon>Testudinata</taxon>
        <taxon>Testudines</taxon>
        <taxon>Cryptodira</taxon>
        <taxon>Durocryptodira</taxon>
        <taxon>Testudinoidea</taxon>
        <taxon>Testudinidae</taxon>
        <taxon>Chelonoidis</taxon>
    </lineage>
</organism>
<dbReference type="GO" id="GO:0000978">
    <property type="term" value="F:RNA polymerase II cis-regulatory region sequence-specific DNA binding"/>
    <property type="evidence" value="ECO:0007669"/>
    <property type="project" value="Ensembl"/>
</dbReference>
<evidence type="ECO:0000256" key="2">
    <source>
        <dbReference type="ARBA" id="ARBA00005562"/>
    </source>
</evidence>
<sequence length="564" mass="59324">MSLAAHSTDLGFEFASSSLEEIHQLDDPLAFPAPLEEQLPCTDLLCVYSGLELDEVPSGIMADGLLDKPELQVVGNGVTVSGGSHVEGWGSALSFPCLPLAGRKPKPPRSLSPITAPGFPICRKSKDGKGSNALYLWEFLLALLQDRNTCPKYIKWTQRDRGIFKLVDSKAVSRLWGKQKNKPSMNYETMGRALRYYYQRGILAKVEGQRLVYQFKDMPKDLVVIEDEGEAVGTVNPRASCSATRPSSQSAPLQRDVSPIRSKRETAPATQVTSTGTGAPAVSGGMTWGAVEAWLGRKGAAFPSPTDSGWQGPVCTFTPACDHFPFFFPSSPLLPGCLGLGPMTLQPIPLTTVLALGNAASSPFPSSTPAPDRLLLQPGFPMNGFAKPLPGLGSSIPATGPLLPAAPQHSLSSLLQPMALTGQPGTVVATIIGTMEASSSCLAMLDRPLPSLLSSDPATLTSQQESLSGCAKVQELQPPALSSSQDSKATAALPAGGTDSCTQLSHPKVGLTPVVELELAISSEAAFPGEQMAQRLAKPSSAPAPAALLSLGSGDIKEECWDVV</sequence>
<dbReference type="InterPro" id="IPR046328">
    <property type="entry name" value="ETS_fam"/>
</dbReference>
<dbReference type="PROSITE" id="PS00346">
    <property type="entry name" value="ETS_DOMAIN_2"/>
    <property type="match status" value="1"/>
</dbReference>
<keyword evidence="3" id="KW-0597">Phosphoprotein</keyword>
<dbReference type="GO" id="GO:0032715">
    <property type="term" value="P:negative regulation of interleukin-6 production"/>
    <property type="evidence" value="ECO:0007669"/>
    <property type="project" value="Ensembl"/>
</dbReference>
<dbReference type="PANTHER" id="PTHR11849:SF170">
    <property type="entry name" value="ETS-RELATED TRANSCRIPTION FACTOR ELF-4"/>
    <property type="match status" value="1"/>
</dbReference>
<feature type="region of interest" description="Disordered" evidence="10">
    <location>
        <begin position="236"/>
        <end position="281"/>
    </location>
</feature>
<comment type="subcellular location">
    <subcellularLocation>
        <location evidence="1 9">Nucleus</location>
    </subcellularLocation>
</comment>
<keyword evidence="4" id="KW-0805">Transcription regulation</keyword>
<evidence type="ECO:0000256" key="5">
    <source>
        <dbReference type="ARBA" id="ARBA00023125"/>
    </source>
</evidence>
<dbReference type="GO" id="GO:0050728">
    <property type="term" value="P:negative regulation of inflammatory response"/>
    <property type="evidence" value="ECO:0007669"/>
    <property type="project" value="Ensembl"/>
</dbReference>
<name>A0A8C0JG53_CHEAB</name>
<dbReference type="Proteomes" id="UP000694404">
    <property type="component" value="Unplaced"/>
</dbReference>
<reference evidence="12" key="1">
    <citation type="submission" date="2025-08" db="UniProtKB">
        <authorList>
            <consortium name="Ensembl"/>
        </authorList>
    </citation>
    <scope>IDENTIFICATION</scope>
</reference>
<dbReference type="GO" id="GO:0001787">
    <property type="term" value="P:natural killer cell proliferation"/>
    <property type="evidence" value="ECO:0007669"/>
    <property type="project" value="Ensembl"/>
</dbReference>
<dbReference type="GO" id="GO:0001228">
    <property type="term" value="F:DNA-binding transcription activator activity, RNA polymerase II-specific"/>
    <property type="evidence" value="ECO:0007669"/>
    <property type="project" value="Ensembl"/>
</dbReference>
<dbReference type="Pfam" id="PF00178">
    <property type="entry name" value="Ets"/>
    <property type="match status" value="1"/>
</dbReference>
<dbReference type="Pfam" id="PF12310">
    <property type="entry name" value="Elf-1_N"/>
    <property type="match status" value="1"/>
</dbReference>
<dbReference type="PROSITE" id="PS00345">
    <property type="entry name" value="ETS_DOMAIN_1"/>
    <property type="match status" value="1"/>
</dbReference>
<evidence type="ECO:0000256" key="3">
    <source>
        <dbReference type="ARBA" id="ARBA00022553"/>
    </source>
</evidence>
<dbReference type="PRINTS" id="PR00454">
    <property type="entry name" value="ETSDOMAIN"/>
</dbReference>
<dbReference type="OMA" id="DDQEGHC"/>
<evidence type="ECO:0000313" key="13">
    <source>
        <dbReference type="Proteomes" id="UP000694404"/>
    </source>
</evidence>
<feature type="compositionally biased region" description="Polar residues" evidence="10">
    <location>
        <begin position="237"/>
        <end position="252"/>
    </location>
</feature>
<dbReference type="GeneTree" id="ENSGT00940000161870"/>
<dbReference type="Gene3D" id="1.10.10.10">
    <property type="entry name" value="Winged helix-like DNA-binding domain superfamily/Winged helix DNA-binding domain"/>
    <property type="match status" value="1"/>
</dbReference>
<dbReference type="SMART" id="SM00413">
    <property type="entry name" value="ETS"/>
    <property type="match status" value="1"/>
</dbReference>
<evidence type="ECO:0000259" key="11">
    <source>
        <dbReference type="PROSITE" id="PS50061"/>
    </source>
</evidence>
<dbReference type="PROSITE" id="PS50061">
    <property type="entry name" value="ETS_DOMAIN_3"/>
    <property type="match status" value="1"/>
</dbReference>
<keyword evidence="6" id="KW-0010">Activator</keyword>
<dbReference type="GO" id="GO:0030154">
    <property type="term" value="P:cell differentiation"/>
    <property type="evidence" value="ECO:0007669"/>
    <property type="project" value="TreeGrafter"/>
</dbReference>
<dbReference type="FunFam" id="1.10.10.10:FF:000066">
    <property type="entry name" value="ETS-related transcription factor Elf-2 isoform X1"/>
    <property type="match status" value="1"/>
</dbReference>
<evidence type="ECO:0000256" key="6">
    <source>
        <dbReference type="ARBA" id="ARBA00023159"/>
    </source>
</evidence>
<evidence type="ECO:0000256" key="1">
    <source>
        <dbReference type="ARBA" id="ARBA00004123"/>
    </source>
</evidence>
<keyword evidence="13" id="KW-1185">Reference proteome</keyword>
<dbReference type="GO" id="GO:0001866">
    <property type="term" value="P:NK T cell proliferation"/>
    <property type="evidence" value="ECO:0007669"/>
    <property type="project" value="Ensembl"/>
</dbReference>
<dbReference type="SUPFAM" id="SSF46785">
    <property type="entry name" value="Winged helix' DNA-binding domain"/>
    <property type="match status" value="1"/>
</dbReference>
<evidence type="ECO:0000313" key="12">
    <source>
        <dbReference type="Ensembl" id="ENSCABP00000030781.1"/>
    </source>
</evidence>
<evidence type="ECO:0000256" key="8">
    <source>
        <dbReference type="ARBA" id="ARBA00023242"/>
    </source>
</evidence>
<reference evidence="12" key="2">
    <citation type="submission" date="2025-09" db="UniProtKB">
        <authorList>
            <consortium name="Ensembl"/>
        </authorList>
    </citation>
    <scope>IDENTIFICATION</scope>
</reference>
<dbReference type="AlphaFoldDB" id="A0A8C0JG53"/>
<dbReference type="InterPro" id="IPR000418">
    <property type="entry name" value="Ets_dom"/>
</dbReference>
<gene>
    <name evidence="12" type="primary">ELF4</name>
</gene>
<protein>
    <submittedName>
        <fullName evidence="12">E74 like ETS transcription factor 4</fullName>
    </submittedName>
</protein>
<dbReference type="InterPro" id="IPR036388">
    <property type="entry name" value="WH-like_DNA-bd_sf"/>
</dbReference>
<dbReference type="GO" id="GO:0032691">
    <property type="term" value="P:negative regulation of interleukin-1 beta production"/>
    <property type="evidence" value="ECO:0007669"/>
    <property type="project" value="Ensembl"/>
</dbReference>
<dbReference type="GO" id="GO:0032720">
    <property type="term" value="P:negative regulation of tumor necrosis factor production"/>
    <property type="evidence" value="ECO:0007669"/>
    <property type="project" value="Ensembl"/>
</dbReference>
<feature type="domain" description="ETS" evidence="11">
    <location>
        <begin position="134"/>
        <end position="216"/>
    </location>
</feature>
<feature type="compositionally biased region" description="Polar residues" evidence="10">
    <location>
        <begin position="268"/>
        <end position="277"/>
    </location>
</feature>
<dbReference type="PANTHER" id="PTHR11849">
    <property type="entry name" value="ETS"/>
    <property type="match status" value="1"/>
</dbReference>
<evidence type="ECO:0000256" key="10">
    <source>
        <dbReference type="SAM" id="MobiDB-lite"/>
    </source>
</evidence>
<evidence type="ECO:0000256" key="7">
    <source>
        <dbReference type="ARBA" id="ARBA00023163"/>
    </source>
</evidence>
<dbReference type="InterPro" id="IPR036390">
    <property type="entry name" value="WH_DNA-bd_sf"/>
</dbReference>
<keyword evidence="5 9" id="KW-0238">DNA-binding</keyword>